<dbReference type="PROSITE" id="PS00138">
    <property type="entry name" value="SUBTILASE_SER"/>
    <property type="match status" value="1"/>
</dbReference>
<dbReference type="InterPro" id="IPR023828">
    <property type="entry name" value="Peptidase_S8_Ser-AS"/>
</dbReference>
<feature type="domain" description="Peptidase S8/S53" evidence="9">
    <location>
        <begin position="158"/>
        <end position="483"/>
    </location>
</feature>
<dbReference type="Pfam" id="PF00082">
    <property type="entry name" value="Peptidase_S8"/>
    <property type="match status" value="1"/>
</dbReference>
<dbReference type="GO" id="GO:0006508">
    <property type="term" value="P:proteolysis"/>
    <property type="evidence" value="ECO:0007669"/>
    <property type="project" value="UniProtKB-KW"/>
</dbReference>
<feature type="signal peptide" evidence="8">
    <location>
        <begin position="1"/>
        <end position="25"/>
    </location>
</feature>
<dbReference type="PANTHER" id="PTHR43806">
    <property type="entry name" value="PEPTIDASE S8"/>
    <property type="match status" value="1"/>
</dbReference>
<keyword evidence="11" id="KW-1185">Reference proteome</keyword>
<dbReference type="KEGG" id="nsn:EXE58_06440"/>
<dbReference type="InterPro" id="IPR050131">
    <property type="entry name" value="Peptidase_S8_subtilisin-like"/>
</dbReference>
<protein>
    <recommendedName>
        <fullName evidence="9">Peptidase S8/S53 domain-containing protein</fullName>
    </recommendedName>
</protein>
<dbReference type="PROSITE" id="PS51892">
    <property type="entry name" value="SUBTILASE"/>
    <property type="match status" value="1"/>
</dbReference>
<dbReference type="InterPro" id="IPR036852">
    <property type="entry name" value="Peptidase_S8/S53_dom_sf"/>
</dbReference>
<name>A0A4P7IDB0_9ACTN</name>
<keyword evidence="4 6" id="KW-0720">Serine protease</keyword>
<dbReference type="EMBL" id="CP038436">
    <property type="protein sequence ID" value="QBX55129.1"/>
    <property type="molecule type" value="Genomic_DNA"/>
</dbReference>
<dbReference type="InterPro" id="IPR000209">
    <property type="entry name" value="Peptidase_S8/S53_dom"/>
</dbReference>
<accession>A0A4P7IDB0</accession>
<evidence type="ECO:0000256" key="6">
    <source>
        <dbReference type="PROSITE-ProRule" id="PRU01240"/>
    </source>
</evidence>
<dbReference type="RefSeq" id="WP_135267097.1">
    <property type="nucleotide sequence ID" value="NZ_CP038436.1"/>
</dbReference>
<feature type="active site" description="Charge relay system" evidence="5 6">
    <location>
        <position position="221"/>
    </location>
</feature>
<dbReference type="AlphaFoldDB" id="A0A4P7IDB0"/>
<keyword evidence="3 6" id="KW-0378">Hydrolase</keyword>
<dbReference type="OrthoDB" id="9813435at2"/>
<evidence type="ECO:0000256" key="1">
    <source>
        <dbReference type="ARBA" id="ARBA00011073"/>
    </source>
</evidence>
<dbReference type="InterPro" id="IPR023827">
    <property type="entry name" value="Peptidase_S8_Asp-AS"/>
</dbReference>
<evidence type="ECO:0000256" key="3">
    <source>
        <dbReference type="ARBA" id="ARBA00022801"/>
    </source>
</evidence>
<evidence type="ECO:0000313" key="10">
    <source>
        <dbReference type="EMBL" id="QBX55129.1"/>
    </source>
</evidence>
<feature type="active site" description="Charge relay system" evidence="5 6">
    <location>
        <position position="167"/>
    </location>
</feature>
<evidence type="ECO:0000256" key="2">
    <source>
        <dbReference type="ARBA" id="ARBA00022670"/>
    </source>
</evidence>
<dbReference type="SUPFAM" id="SSF52743">
    <property type="entry name" value="Subtilisin-like"/>
    <property type="match status" value="1"/>
</dbReference>
<dbReference type="PROSITE" id="PS00136">
    <property type="entry name" value="SUBTILASE_ASP"/>
    <property type="match status" value="1"/>
</dbReference>
<dbReference type="PANTHER" id="PTHR43806:SF11">
    <property type="entry name" value="CEREVISIN-RELATED"/>
    <property type="match status" value="1"/>
</dbReference>
<feature type="active site" description="Charge relay system" evidence="5 6">
    <location>
        <position position="435"/>
    </location>
</feature>
<keyword evidence="8" id="KW-0732">Signal</keyword>
<gene>
    <name evidence="10" type="ORF">EXE58_06440</name>
</gene>
<evidence type="ECO:0000313" key="11">
    <source>
        <dbReference type="Proteomes" id="UP000294853"/>
    </source>
</evidence>
<comment type="similarity">
    <text evidence="1 6 7">Belongs to the peptidase S8 family.</text>
</comment>
<dbReference type="PROSITE" id="PS00137">
    <property type="entry name" value="SUBTILASE_HIS"/>
    <property type="match status" value="1"/>
</dbReference>
<evidence type="ECO:0000256" key="4">
    <source>
        <dbReference type="ARBA" id="ARBA00022825"/>
    </source>
</evidence>
<dbReference type="Gene3D" id="3.40.50.200">
    <property type="entry name" value="Peptidase S8/S53 domain"/>
    <property type="match status" value="1"/>
</dbReference>
<organism evidence="10 11">
    <name type="scientific">Nocardioides seonyuensis</name>
    <dbReference type="NCBI Taxonomy" id="2518371"/>
    <lineage>
        <taxon>Bacteria</taxon>
        <taxon>Bacillati</taxon>
        <taxon>Actinomycetota</taxon>
        <taxon>Actinomycetes</taxon>
        <taxon>Propionibacteriales</taxon>
        <taxon>Nocardioidaceae</taxon>
        <taxon>Nocardioides</taxon>
    </lineage>
</organism>
<evidence type="ECO:0000256" key="7">
    <source>
        <dbReference type="RuleBase" id="RU003355"/>
    </source>
</evidence>
<dbReference type="PRINTS" id="PR00723">
    <property type="entry name" value="SUBTILISIN"/>
</dbReference>
<evidence type="ECO:0000259" key="9">
    <source>
        <dbReference type="Pfam" id="PF00082"/>
    </source>
</evidence>
<dbReference type="Proteomes" id="UP000294853">
    <property type="component" value="Chromosome"/>
</dbReference>
<dbReference type="InterPro" id="IPR022398">
    <property type="entry name" value="Peptidase_S8_His-AS"/>
</dbReference>
<reference evidence="10 11" key="1">
    <citation type="submission" date="2019-03" db="EMBL/GenBank/DDBJ databases">
        <title>Three New Species of Nocardioides, Nocardioides euryhalodurans sp. nov., Nocardioides seonyuensis sp. nov. and Nocardioides eburneoflavus sp. nov. Iolated from Soil.</title>
        <authorList>
            <person name="Roh S.G."/>
            <person name="Lee C."/>
            <person name="Kim M.-K."/>
            <person name="Kim S.B."/>
        </authorList>
    </citation>
    <scope>NUCLEOTIDE SEQUENCE [LARGE SCALE GENOMIC DNA]</scope>
    <source>
        <strain evidence="10 11">MMS17-SY207-3</strain>
    </source>
</reference>
<dbReference type="InterPro" id="IPR015500">
    <property type="entry name" value="Peptidase_S8_subtilisin-rel"/>
</dbReference>
<evidence type="ECO:0000256" key="5">
    <source>
        <dbReference type="PIRSR" id="PIRSR615500-1"/>
    </source>
</evidence>
<feature type="chain" id="PRO_5038794489" description="Peptidase S8/S53 domain-containing protein" evidence="8">
    <location>
        <begin position="26"/>
        <end position="504"/>
    </location>
</feature>
<evidence type="ECO:0000256" key="8">
    <source>
        <dbReference type="SAM" id="SignalP"/>
    </source>
</evidence>
<dbReference type="GO" id="GO:0004252">
    <property type="term" value="F:serine-type endopeptidase activity"/>
    <property type="evidence" value="ECO:0007669"/>
    <property type="project" value="UniProtKB-UniRule"/>
</dbReference>
<proteinExistence type="inferred from homology"/>
<sequence>MKRGTTRRLVALTAALATASTGALMAPGSAGASPELAPTSLATPTAVPTDEAGNGKVIVAFADGVVPAGALGVLRDLGVERAIELPSIGAVAVTADLPVVDLLAAVPGVVAVEPQRRLVSYLYASKEQINANGLDQPAGYTTRVGRRRVAGTRPGVTGEGVTVAVLDSGIFAGHPDFGDRVVKGLNFSYSEVSQQAGFSAEQWDTYAESTGTLALQDEIGHGTHVASTVGGDGSMSAAQGGPDLAGVAPDASFISMRVATPGFGTVDDIDWEEAALAAFDWTIRHRDEHGIDITQNSWGLLPTEPNCLGLDCGEPTDFDAMSRMIASVVDSGVHVVFSAGNDGPEPGTIGGYHDPANGAVLVGAACKSVDSSGCVEGQQMTDFSSRGVADGTGPQVDVVAPGDTIMAALSPSVLAPLTECAEIQTPGYFCISGTSMASPHVSGVVALMLEANPQATPAQVKDCLLSTAVDMMSTGFDIHSGQGMVDAEAAVTCAHAHTVTKTRG</sequence>
<keyword evidence="2 6" id="KW-0645">Protease</keyword>